<protein>
    <submittedName>
        <fullName evidence="4">VWA domain-containing protein</fullName>
    </submittedName>
</protein>
<dbReference type="CDD" id="cd06974">
    <property type="entry name" value="TerD_like"/>
    <property type="match status" value="1"/>
</dbReference>
<reference evidence="4 5" key="1">
    <citation type="submission" date="2021-01" db="EMBL/GenBank/DDBJ databases">
        <title>Complete genome sequence of Pantoea eucrina OB49, a heavy metal tolerant bacterium with PGPR potential isolated from wheat in Algeria.</title>
        <authorList>
            <person name="Lekired A."/>
            <person name="Ouzari I.H."/>
        </authorList>
    </citation>
    <scope>NUCLEOTIDE SEQUENCE [LARGE SCALE GENOMIC DNA]</scope>
    <source>
        <strain evidence="4 5">OB49</strain>
    </source>
</reference>
<evidence type="ECO:0000313" key="5">
    <source>
        <dbReference type="Proteomes" id="UP000809137"/>
    </source>
</evidence>
<dbReference type="InterPro" id="IPR051324">
    <property type="entry name" value="Stress/Tellurium_Resist"/>
</dbReference>
<gene>
    <name evidence="4" type="ORF">JJB79_13635</name>
</gene>
<dbReference type="Pfam" id="PF10138">
    <property type="entry name" value="vWA-TerF-like"/>
    <property type="match status" value="1"/>
</dbReference>
<dbReference type="InterPro" id="IPR019303">
    <property type="entry name" value="vWA_TerF_C"/>
</dbReference>
<evidence type="ECO:0000256" key="1">
    <source>
        <dbReference type="ARBA" id="ARBA00008775"/>
    </source>
</evidence>
<dbReference type="InterPro" id="IPR003325">
    <property type="entry name" value="TerD"/>
</dbReference>
<feature type="domain" description="VWFA" evidence="3">
    <location>
        <begin position="209"/>
        <end position="392"/>
    </location>
</feature>
<keyword evidence="5" id="KW-1185">Reference proteome</keyword>
<dbReference type="SMART" id="SM00327">
    <property type="entry name" value="VWA"/>
    <property type="match status" value="1"/>
</dbReference>
<dbReference type="EMBL" id="JAFCXS010000010">
    <property type="protein sequence ID" value="MBM0748441.1"/>
    <property type="molecule type" value="Genomic_DNA"/>
</dbReference>
<dbReference type="PROSITE" id="PS50234">
    <property type="entry name" value="VWFA"/>
    <property type="match status" value="1"/>
</dbReference>
<dbReference type="SUPFAM" id="SSF53300">
    <property type="entry name" value="vWA-like"/>
    <property type="match status" value="1"/>
</dbReference>
<organism evidence="4 5">
    <name type="scientific">Pantoea eucrina</name>
    <dbReference type="NCBI Taxonomy" id="472693"/>
    <lineage>
        <taxon>Bacteria</taxon>
        <taxon>Pseudomonadati</taxon>
        <taxon>Pseudomonadota</taxon>
        <taxon>Gammaproteobacteria</taxon>
        <taxon>Enterobacterales</taxon>
        <taxon>Erwiniaceae</taxon>
        <taxon>Pantoea</taxon>
    </lineage>
</organism>
<name>A0ABS1Z8P1_9GAMM</name>
<proteinExistence type="inferred from homology"/>
<dbReference type="PANTHER" id="PTHR32097">
    <property type="entry name" value="CAMP-BINDING PROTEIN 1-RELATED"/>
    <property type="match status" value="1"/>
</dbReference>
<accession>A0ABS1Z8P1</accession>
<sequence>MELTTGQNIPLDNTCHELCLTWKTRPGFSSDIDASAFLLGADENVLNDAAMIFFNQPHNENRSIVMHSHAGEARFQIQLHALSAAVMRIAVTLVIDGGDTVDGLQQLTLQCGEHRYAIAPGDRREKALIVCHLYRHNGKWKLRAVGQGFDGGLHPLALHFGVDVADPVPAAVPAVSLEKKLEQMPQLVSLAKPIRVSLEKHRLSAVKAQVAFVLDASGSMTAQFKRGNVQKVLERVAALAVQFDDDGSMPVWAFGEKFRQYEDVSLDNLEGYIDRIRNDGKRTMWEILPGLGGTNNEPPVLEAINQTYRDATLPVFVVFITDGGINKTRLIKEKLRESATLPVFYKFLGLGGNNYGVLERLDTFTDRLIDNTHFFPVDDVGHISDEQLYNWLLVEFRDWLDAAKQKRILR</sequence>
<evidence type="ECO:0000313" key="4">
    <source>
        <dbReference type="EMBL" id="MBM0748441.1"/>
    </source>
</evidence>
<dbReference type="RefSeq" id="WP_203025615.1">
    <property type="nucleotide sequence ID" value="NZ_JAFCXS010000010.1"/>
</dbReference>
<comment type="caution">
    <text evidence="4">The sequence shown here is derived from an EMBL/GenBank/DDBJ whole genome shotgun (WGS) entry which is preliminary data.</text>
</comment>
<dbReference type="Pfam" id="PF02342">
    <property type="entry name" value="TerD"/>
    <property type="match status" value="1"/>
</dbReference>
<dbReference type="Gene3D" id="3.40.50.410">
    <property type="entry name" value="von Willebrand factor, type A domain"/>
    <property type="match status" value="1"/>
</dbReference>
<evidence type="ECO:0000256" key="2">
    <source>
        <dbReference type="ARBA" id="ARBA00022686"/>
    </source>
</evidence>
<dbReference type="InterPro" id="IPR036465">
    <property type="entry name" value="vWFA_dom_sf"/>
</dbReference>
<keyword evidence="2" id="KW-0778">Tellurium resistance</keyword>
<dbReference type="InterPro" id="IPR002035">
    <property type="entry name" value="VWF_A"/>
</dbReference>
<dbReference type="PANTHER" id="PTHR32097:SF4">
    <property type="entry name" value="GENERAL STRESS PROTEIN 16U"/>
    <property type="match status" value="1"/>
</dbReference>
<comment type="similarity">
    <text evidence="1">Belongs to the CAPAB/TerDEXZ family.</text>
</comment>
<dbReference type="Gene3D" id="2.60.60.30">
    <property type="entry name" value="sav2460 like domains"/>
    <property type="match status" value="1"/>
</dbReference>
<dbReference type="Proteomes" id="UP000809137">
    <property type="component" value="Unassembled WGS sequence"/>
</dbReference>
<evidence type="ECO:0000259" key="3">
    <source>
        <dbReference type="PROSITE" id="PS50234"/>
    </source>
</evidence>